<keyword evidence="3" id="KW-1185">Reference proteome</keyword>
<evidence type="ECO:0000313" key="3">
    <source>
        <dbReference type="Proteomes" id="UP001165044"/>
    </source>
</evidence>
<dbReference type="PROSITE" id="PS51318">
    <property type="entry name" value="TAT"/>
    <property type="match status" value="1"/>
</dbReference>
<feature type="domain" description="Aldehyde oxidase/xanthine dehydrogenase a/b hammerhead" evidence="1">
    <location>
        <begin position="198"/>
        <end position="276"/>
    </location>
</feature>
<protein>
    <submittedName>
        <fullName evidence="2">Oxidoreductase</fullName>
    </submittedName>
</protein>
<evidence type="ECO:0000259" key="1">
    <source>
        <dbReference type="SMART" id="SM01008"/>
    </source>
</evidence>
<dbReference type="InterPro" id="IPR037165">
    <property type="entry name" value="AldOxase/xan_DH_Mopterin-bd_sf"/>
</dbReference>
<dbReference type="SUPFAM" id="SSF56003">
    <property type="entry name" value="Molybdenum cofactor-binding domain"/>
    <property type="match status" value="2"/>
</dbReference>
<dbReference type="InterPro" id="IPR000674">
    <property type="entry name" value="Ald_Oxase/Xan_DH_a/b"/>
</dbReference>
<sequence>MSTTRRDFLKTTGALTLAFALPVRVRGAAAQAPVASFQPSGMLRIDPDGSITIWATRTEIGQGVRTSMAMAIAEELEADWSRVKVLQASTAPRFGDLGVTGGSQTTRSTTLALRKVGAQAREMLLQAAADTWGVAKSECLARSGRIQHPPTKRSLAYGDLVARAAKLTAPAEPPLKAPRDFRILGKDTLRLDGPDIVTGRAQFATDIHLPGMLVASIERCPVFGGKVKSFDAAAALKVPGVKKVLQVSSGVAVFGEDTWAAFAGREALKVQWDEGPAAKVDSAALRRQFEERLKTPGKVVRQEGDAAQALPKAAKRIKATYDAPFLAHATMEPMVAVADVKPDRCMIWAPTQAPGMTLPFVEKLTGLKADQIEIQVTLAGGGFGRRAMADFILDAVECSKAVGAPVKAQWTRPDDFQHDGYRPATLHELEAGLDGQGHPLAWRHRFVGPSIAAANHFPWPAEATELAGAADLAYAIPNLHVEWGQSDTPVPIWFWRAVPASFNPFVTESFLDELAHAAGKDPLDFRLENLPKGPRKLGRDTFDPARYRAVLELAATKAGWRTRKLPKGWGRGIAAHAYLDCGTYVAQVAEVEAKADGSIRVHRVVCAVDCGMVLNPGNVKAQMEGGIAFGLSAALYDEITLKDGRVTADSFSAHPILLLPSMPKVEVHIVPSDLPPGGVGEPGLPPLAPAVANAVFAATGKRLRSLPLLPPALRKA</sequence>
<dbReference type="InterPro" id="IPR052516">
    <property type="entry name" value="N-heterocyclic_Hydroxylase"/>
</dbReference>
<proteinExistence type="predicted"/>
<comment type="caution">
    <text evidence="2">The sequence shown here is derived from an EMBL/GenBank/DDBJ whole genome shotgun (WGS) entry which is preliminary data.</text>
</comment>
<dbReference type="PANTHER" id="PTHR47495">
    <property type="entry name" value="ALDEHYDE DEHYDROGENASE"/>
    <property type="match status" value="1"/>
</dbReference>
<name>A0ABQ5PWK4_9BACT</name>
<dbReference type="Pfam" id="PF02738">
    <property type="entry name" value="MoCoBD_1"/>
    <property type="match status" value="1"/>
</dbReference>
<dbReference type="Gene3D" id="3.30.365.10">
    <property type="entry name" value="Aldehyde oxidase/xanthine dehydrogenase, molybdopterin binding domain"/>
    <property type="match status" value="5"/>
</dbReference>
<dbReference type="PIRSF" id="PIRSF036389">
    <property type="entry name" value="IOR_B"/>
    <property type="match status" value="1"/>
</dbReference>
<dbReference type="InterPro" id="IPR046867">
    <property type="entry name" value="AldOxase/xan_DH_MoCoBD2"/>
</dbReference>
<dbReference type="InterPro" id="IPR006311">
    <property type="entry name" value="TAT_signal"/>
</dbReference>
<reference evidence="2" key="1">
    <citation type="journal article" date="2023" name="Antonie Van Leeuwenhoek">
        <title>Mesoterricola silvestris gen. nov., sp. nov., Mesoterricola sediminis sp. nov., Geothrix oryzae sp. nov., Geothrix edaphica sp. nov., Geothrix rubra sp. nov., and Geothrix limicola sp. nov., six novel members of Acidobacteriota isolated from soils.</title>
        <authorList>
            <person name="Itoh H."/>
            <person name="Sugisawa Y."/>
            <person name="Mise K."/>
            <person name="Xu Z."/>
            <person name="Kuniyasu M."/>
            <person name="Ushijima N."/>
            <person name="Kawano K."/>
            <person name="Kobayashi E."/>
            <person name="Shiratori Y."/>
            <person name="Masuda Y."/>
            <person name="Senoo K."/>
        </authorList>
    </citation>
    <scope>NUCLEOTIDE SEQUENCE</scope>
    <source>
        <strain evidence="2">Red802</strain>
    </source>
</reference>
<dbReference type="InterPro" id="IPR012368">
    <property type="entry name" value="OxRdtase_Mopterin-bd_su_IorB"/>
</dbReference>
<dbReference type="SMART" id="SM01008">
    <property type="entry name" value="Ald_Xan_dh_C"/>
    <property type="match status" value="1"/>
</dbReference>
<dbReference type="InterPro" id="IPR008274">
    <property type="entry name" value="AldOxase/xan_DH_MoCoBD1"/>
</dbReference>
<dbReference type="RefSeq" id="WP_285606865.1">
    <property type="nucleotide sequence ID" value="NZ_BSDC01000001.1"/>
</dbReference>
<dbReference type="Gene3D" id="3.90.1170.50">
    <property type="entry name" value="Aldehyde oxidase/xanthine dehydrogenase, a/b hammerhead"/>
    <property type="match status" value="1"/>
</dbReference>
<dbReference type="Proteomes" id="UP001165044">
    <property type="component" value="Unassembled WGS sequence"/>
</dbReference>
<dbReference type="EMBL" id="BSDC01000001">
    <property type="protein sequence ID" value="GLH66531.1"/>
    <property type="molecule type" value="Genomic_DNA"/>
</dbReference>
<dbReference type="Pfam" id="PF20256">
    <property type="entry name" value="MoCoBD_2"/>
    <property type="match status" value="2"/>
</dbReference>
<dbReference type="PANTHER" id="PTHR47495:SF2">
    <property type="entry name" value="ALDEHYDE DEHYDROGENASE"/>
    <property type="match status" value="1"/>
</dbReference>
<gene>
    <name evidence="2" type="ORF">GETHED_08950</name>
</gene>
<organism evidence="2 3">
    <name type="scientific">Geothrix edaphica</name>
    <dbReference type="NCBI Taxonomy" id="2927976"/>
    <lineage>
        <taxon>Bacteria</taxon>
        <taxon>Pseudomonadati</taxon>
        <taxon>Acidobacteriota</taxon>
        <taxon>Holophagae</taxon>
        <taxon>Holophagales</taxon>
        <taxon>Holophagaceae</taxon>
        <taxon>Geothrix</taxon>
    </lineage>
</organism>
<evidence type="ECO:0000313" key="2">
    <source>
        <dbReference type="EMBL" id="GLH66531.1"/>
    </source>
</evidence>
<accession>A0ABQ5PWK4</accession>